<gene>
    <name evidence="1" type="ORF">ACE02W_02405</name>
</gene>
<dbReference type="RefSeq" id="WP_342200666.1">
    <property type="nucleotide sequence ID" value="NZ_JBCATE010000001.1"/>
</dbReference>
<name>A0ABV4VEG2_9GAMM</name>
<evidence type="ECO:0000313" key="2">
    <source>
        <dbReference type="Proteomes" id="UP001576708"/>
    </source>
</evidence>
<proteinExistence type="predicted"/>
<accession>A0ABV4VEG2</accession>
<evidence type="ECO:0000313" key="1">
    <source>
        <dbReference type="EMBL" id="MFB2618666.1"/>
    </source>
</evidence>
<reference evidence="1 2" key="1">
    <citation type="submission" date="2024-09" db="EMBL/GenBank/DDBJ databases">
        <authorList>
            <person name="Zhang Y."/>
        </authorList>
    </citation>
    <scope>NUCLEOTIDE SEQUENCE [LARGE SCALE GENOMIC DNA]</scope>
    <source>
        <strain evidence="1 2">ZJ318</strain>
    </source>
</reference>
<sequence>MARLTQFVYSPCGNSEGKVYSATSELTVNPKRLMLVLSFESDKTALGNATIIRCGRLSCVADRRMMAAEMDISPSVLAKLVPLDYVMKDMNTNHIVKGNLKSIKTTVVDLNYNTIQSIDLLMIASIMFKKL</sequence>
<dbReference type="EMBL" id="JBHFGU010000001">
    <property type="protein sequence ID" value="MFB2618666.1"/>
    <property type="molecule type" value="Genomic_DNA"/>
</dbReference>
<comment type="caution">
    <text evidence="1">The sequence shown here is derived from an EMBL/GenBank/DDBJ whole genome shotgun (WGS) entry which is preliminary data.</text>
</comment>
<dbReference type="Proteomes" id="UP001576708">
    <property type="component" value="Unassembled WGS sequence"/>
</dbReference>
<keyword evidence="2" id="KW-1185">Reference proteome</keyword>
<organism evidence="1 2">
    <name type="scientific">Shewanella mangrovisoli</name>
    <dbReference type="NCBI Taxonomy" id="2864211"/>
    <lineage>
        <taxon>Bacteria</taxon>
        <taxon>Pseudomonadati</taxon>
        <taxon>Pseudomonadota</taxon>
        <taxon>Gammaproteobacteria</taxon>
        <taxon>Alteromonadales</taxon>
        <taxon>Shewanellaceae</taxon>
        <taxon>Shewanella</taxon>
    </lineage>
</organism>
<protein>
    <submittedName>
        <fullName evidence="1">Uncharacterized protein</fullName>
    </submittedName>
</protein>